<name>A0A974DUL9_XENLA</name>
<reference evidence="2" key="1">
    <citation type="journal article" date="2016" name="Nature">
        <title>Genome evolution in the allotetraploid frog Xenopus laevis.</title>
        <authorList>
            <person name="Session A.M."/>
            <person name="Uno Y."/>
            <person name="Kwon T."/>
            <person name="Chapman J.A."/>
            <person name="Toyoda A."/>
            <person name="Takahashi S."/>
            <person name="Fukui A."/>
            <person name="Hikosaka A."/>
            <person name="Suzuki A."/>
            <person name="Kondo M."/>
            <person name="van Heeringen S.J."/>
            <person name="Quigley I."/>
            <person name="Heinz S."/>
            <person name="Ogino H."/>
            <person name="Ochi H."/>
            <person name="Hellsten U."/>
            <person name="Lyons J.B."/>
            <person name="Simakov O."/>
            <person name="Putnam N."/>
            <person name="Stites J."/>
            <person name="Kuroki Y."/>
            <person name="Tanaka T."/>
            <person name="Michiue T."/>
            <person name="Watanabe M."/>
            <person name="Bogdanovic O."/>
            <person name="Lister R."/>
            <person name="Georgiou G."/>
            <person name="Paranjpe S.S."/>
            <person name="van Kruijsbergen I."/>
            <person name="Shu S."/>
            <person name="Carlson J."/>
            <person name="Kinoshita T."/>
            <person name="Ohta Y."/>
            <person name="Mawaribuchi S."/>
            <person name="Jenkins J."/>
            <person name="Grimwood J."/>
            <person name="Schmutz J."/>
            <person name="Mitros T."/>
            <person name="Mozaffari S.V."/>
            <person name="Suzuki Y."/>
            <person name="Haramoto Y."/>
            <person name="Yamamoto T.S."/>
            <person name="Takagi C."/>
            <person name="Heald R."/>
            <person name="Miller K."/>
            <person name="Haudenschild C."/>
            <person name="Kitzman J."/>
            <person name="Nakayama T."/>
            <person name="Izutsu Y."/>
            <person name="Robert J."/>
            <person name="Fortriede J."/>
            <person name="Burns K."/>
            <person name="Lotay V."/>
            <person name="Karimi K."/>
            <person name="Yasuoka Y."/>
            <person name="Dichmann D.S."/>
            <person name="Flajnik M.F."/>
            <person name="Houston D.W."/>
            <person name="Shendure J."/>
            <person name="DuPasquier L."/>
            <person name="Vize P.D."/>
            <person name="Zorn A.M."/>
            <person name="Ito M."/>
            <person name="Marcotte E.M."/>
            <person name="Wallingford J.B."/>
            <person name="Ito Y."/>
            <person name="Asashima M."/>
            <person name="Ueno N."/>
            <person name="Matsuda Y."/>
            <person name="Veenstra G.J."/>
            <person name="Fujiyama A."/>
            <person name="Harland R.M."/>
            <person name="Taira M."/>
            <person name="Rokhsar D.S."/>
        </authorList>
    </citation>
    <scope>NUCLEOTIDE SEQUENCE [LARGE SCALE GENOMIC DNA]</scope>
    <source>
        <strain evidence="2">J</strain>
    </source>
</reference>
<accession>A0A974DUL9</accession>
<evidence type="ECO:0000313" key="2">
    <source>
        <dbReference type="Proteomes" id="UP000694892"/>
    </source>
</evidence>
<sequence length="129" mass="14915">MFATHNFCDFSLWCSLNDAHVAKIIDLLEQNHYIHRGKISGTRTITGTTHVIQSSRISFLIVSTTSLPDPCFMHVSEWNLVNFIDREDVKVLPINVGIDKSQRPLILRFQTSHNCFQKLLKSMKLRNHH</sequence>
<protein>
    <submittedName>
        <fullName evidence="1">Uncharacterized protein</fullName>
    </submittedName>
</protein>
<gene>
    <name evidence="1" type="ORF">XELAEV_18009754mg</name>
</gene>
<evidence type="ECO:0000313" key="1">
    <source>
        <dbReference type="EMBL" id="OCT97526.1"/>
    </source>
</evidence>
<dbReference type="EMBL" id="CM004467">
    <property type="protein sequence ID" value="OCT97526.1"/>
    <property type="molecule type" value="Genomic_DNA"/>
</dbReference>
<organism evidence="1 2">
    <name type="scientific">Xenopus laevis</name>
    <name type="common">African clawed frog</name>
    <dbReference type="NCBI Taxonomy" id="8355"/>
    <lineage>
        <taxon>Eukaryota</taxon>
        <taxon>Metazoa</taxon>
        <taxon>Chordata</taxon>
        <taxon>Craniata</taxon>
        <taxon>Vertebrata</taxon>
        <taxon>Euteleostomi</taxon>
        <taxon>Amphibia</taxon>
        <taxon>Batrachia</taxon>
        <taxon>Anura</taxon>
        <taxon>Pipoidea</taxon>
        <taxon>Pipidae</taxon>
        <taxon>Xenopodinae</taxon>
        <taxon>Xenopus</taxon>
        <taxon>Xenopus</taxon>
    </lineage>
</organism>
<proteinExistence type="predicted"/>
<dbReference type="AlphaFoldDB" id="A0A974DUL9"/>
<dbReference type="Proteomes" id="UP000694892">
    <property type="component" value="Chromosome 1S"/>
</dbReference>